<name>Q3UQR8_MOUSE</name>
<reference evidence="1" key="2">
    <citation type="journal article" date="2000" name="Genome Res.">
        <title>Normalization and subtraction of cap-trapper-selected cDNAs to prepare full-length cDNA libraries for rapid discovery of new genes.</title>
        <authorList>
            <person name="Carninci P."/>
            <person name="Shibata Y."/>
            <person name="Hayatsu N."/>
            <person name="Sugahara Y."/>
            <person name="Shibata K."/>
            <person name="Itoh M."/>
            <person name="Konno H."/>
            <person name="Okazaki Y."/>
            <person name="Muramatsu M."/>
            <person name="Hayashizaki Y."/>
        </authorList>
    </citation>
    <scope>NUCLEOTIDE SEQUENCE</scope>
    <source>
        <strain evidence="1">C57BL/6J</strain>
        <tissue evidence="1">Heart</tissue>
    </source>
</reference>
<reference evidence="1" key="1">
    <citation type="journal article" date="1999" name="Methods Enzymol.">
        <title>High-efficiency full-length cDNA cloning.</title>
        <authorList>
            <person name="Carninci P."/>
            <person name="Hayashizaki Y."/>
        </authorList>
    </citation>
    <scope>NUCLEOTIDE SEQUENCE</scope>
    <source>
        <strain evidence="1">C57BL/6J</strain>
        <tissue evidence="1">Heart</tissue>
    </source>
</reference>
<reference evidence="1" key="3">
    <citation type="journal article" date="2000" name="Genome Res.">
        <title>RIKEN integrated sequence analysis (RISA) system--384-format sequencing pipeline with 384 multicapillary sequencer.</title>
        <authorList>
            <person name="Shibata K."/>
            <person name="Itoh M."/>
            <person name="Aizawa K."/>
            <person name="Nagaoka S."/>
            <person name="Sasaki N."/>
            <person name="Carninci P."/>
            <person name="Konno H."/>
            <person name="Akiyama J."/>
            <person name="Nishi K."/>
            <person name="Kitsunai T."/>
            <person name="Tashiro H."/>
            <person name="Itoh M."/>
            <person name="Sumi N."/>
            <person name="Ishii Y."/>
            <person name="Nakamura S."/>
            <person name="Hazama M."/>
            <person name="Nishine T."/>
            <person name="Harada A."/>
            <person name="Yamamoto R."/>
            <person name="Matsumoto H."/>
            <person name="Sakaguchi S."/>
            <person name="Ikegami T."/>
            <person name="Kashiwagi K."/>
            <person name="Fujiwake S."/>
            <person name="Inoue K."/>
            <person name="Togawa Y."/>
            <person name="Izawa M."/>
            <person name="Ohara E."/>
            <person name="Watahiki M."/>
            <person name="Yoneda Y."/>
            <person name="Ishikawa T."/>
            <person name="Ozawa K."/>
            <person name="Tanaka T."/>
            <person name="Matsuura S."/>
            <person name="Kawai J."/>
            <person name="Okazaki Y."/>
            <person name="Muramatsu M."/>
            <person name="Inoue Y."/>
            <person name="Kira A."/>
            <person name="Hayashizaki Y."/>
        </authorList>
    </citation>
    <scope>NUCLEOTIDE SEQUENCE</scope>
    <source>
        <strain evidence="1">C57BL/6J</strain>
        <tissue evidence="1">Heart</tissue>
    </source>
</reference>
<reference evidence="1" key="5">
    <citation type="journal article" date="2002" name="Nature">
        <title>Analysis of the mouse transcriptome based on functional annotation of 60,770 full-length cDNAs.</title>
        <authorList>
            <consortium name="The FANTOM Consortium and the RIKEN Genome Exploration Research Group Phase I and II Team"/>
        </authorList>
    </citation>
    <scope>NUCLEOTIDE SEQUENCE</scope>
    <source>
        <strain evidence="1">C57BL/6J</strain>
        <tissue evidence="1">Heart</tissue>
    </source>
</reference>
<gene>
    <name evidence="2" type="primary">Rad54l2</name>
</gene>
<evidence type="ECO:0000313" key="1">
    <source>
        <dbReference type="EMBL" id="BAE24971.1"/>
    </source>
</evidence>
<accession>Q3UQR8</accession>
<evidence type="ECO:0000313" key="2">
    <source>
        <dbReference type="MGI" id="MGI:1933196"/>
    </source>
</evidence>
<organism evidence="1">
    <name type="scientific">Mus musculus</name>
    <name type="common">Mouse</name>
    <dbReference type="NCBI Taxonomy" id="10090"/>
    <lineage>
        <taxon>Eukaryota</taxon>
        <taxon>Metazoa</taxon>
        <taxon>Chordata</taxon>
        <taxon>Craniata</taxon>
        <taxon>Vertebrata</taxon>
        <taxon>Euteleostomi</taxon>
        <taxon>Mammalia</taxon>
        <taxon>Eutheria</taxon>
        <taxon>Euarchontoglires</taxon>
        <taxon>Glires</taxon>
        <taxon>Rodentia</taxon>
        <taxon>Myomorpha</taxon>
        <taxon>Muroidea</taxon>
        <taxon>Muridae</taxon>
        <taxon>Murinae</taxon>
        <taxon>Mus</taxon>
        <taxon>Mus</taxon>
    </lineage>
</organism>
<reference evidence="1" key="6">
    <citation type="submission" date="2004-03" db="EMBL/GenBank/DDBJ databases">
        <authorList>
            <person name="Arakawa T."/>
            <person name="Carninci P."/>
            <person name="Fukuda S."/>
            <person name="Hashizume W."/>
            <person name="Hayashida K."/>
            <person name="Hori F."/>
            <person name="Iida J."/>
            <person name="Imamura K."/>
            <person name="Imotani K."/>
            <person name="Itoh M."/>
            <person name="Kanagawa S."/>
            <person name="Kawai J."/>
            <person name="Kojima M."/>
            <person name="Konno H."/>
            <person name="Murata M."/>
            <person name="Nakamura M."/>
            <person name="Ninomiya N."/>
            <person name="Nishiyori H."/>
            <person name="Nomura K."/>
            <person name="Ohno M."/>
            <person name="Sakazume N."/>
            <person name="Sano H."/>
            <person name="Sasaki D."/>
            <person name="Shibata K."/>
            <person name="Shiraki T."/>
            <person name="Tagami M."/>
            <person name="Tagami Y."/>
            <person name="Waki K."/>
            <person name="Watahiki A."/>
            <person name="Muramatsu M."/>
            <person name="Hayashizaki Y."/>
        </authorList>
    </citation>
    <scope>NUCLEOTIDE SEQUENCE</scope>
    <source>
        <strain evidence="1">C57BL/6J</strain>
        <tissue evidence="1">Heart</tissue>
    </source>
</reference>
<reference evidence="1" key="4">
    <citation type="journal article" date="2001" name="Nature">
        <title>Functional annotation of a full-length mouse cDNA collection.</title>
        <authorList>
            <consortium name="The RIKEN Genome Exploration Research Group Phase II Team and the FANTOM Consortium"/>
        </authorList>
    </citation>
    <scope>NUCLEOTIDE SEQUENCE</scope>
    <source>
        <strain evidence="1">C57BL/6J</strain>
        <tissue evidence="1">Heart</tissue>
    </source>
</reference>
<proteinExistence type="evidence at transcript level"/>
<reference evidence="1" key="8">
    <citation type="journal article" date="2005" name="Science">
        <title>Antisense Transcription in the Mammalian Transcriptome.</title>
        <authorList>
            <consortium name="RIKEN Genome Exploration Research Group and Genome Science Group (Genome Network Project Core Group) and the FANTOM Consortium"/>
        </authorList>
    </citation>
    <scope>NUCLEOTIDE SEQUENCE</scope>
    <source>
        <strain evidence="1">C57BL/6J</strain>
        <tissue evidence="1">Heart</tissue>
    </source>
</reference>
<dbReference type="AlphaFoldDB" id="Q3UQR8"/>
<dbReference type="EMBL" id="AK142193">
    <property type="protein sequence ID" value="BAE24971.1"/>
    <property type="molecule type" value="mRNA"/>
</dbReference>
<protein>
    <submittedName>
        <fullName evidence="1">Uncharacterized protein</fullName>
    </submittedName>
</protein>
<dbReference type="MGI" id="MGI:1933196">
    <property type="gene designation" value="Rad54l2"/>
</dbReference>
<sequence length="103" mass="11386">MRTKHEHVLREAGTSQSIVLRLETRGGSGYTSYACNPSPQETEAGRPFWAMYTVRPCLSWNVLRVSRSPVTLVYSKSLFSLTLLNDADTCYLRSAVSPLGGMG</sequence>
<dbReference type="AGR" id="MGI:1933196"/>
<reference evidence="1" key="7">
    <citation type="journal article" date="2005" name="Science">
        <title>The Transcriptional Landscape of the Mammalian Genome.</title>
        <authorList>
            <consortium name="The FANTOM Consortium"/>
            <consortium name="Riken Genome Exploration Research Group and Genome Science Group (Genome Network Project Core Group)"/>
        </authorList>
    </citation>
    <scope>NUCLEOTIDE SEQUENCE</scope>
    <source>
        <strain evidence="1">C57BL/6J</strain>
        <tissue evidence="1">Heart</tissue>
    </source>
</reference>